<sequence>MAPRIKRASRSHSYHRGPRATKAENGGAFPKAEKPSAVAEPKFYPADDVKPRTVGTRKPKPTKLRSTITPGTVLILLAGRHMEKRVVFLKKLKTGLLLITDDHDHEPQLNLKFAICKQAENLKGSFQEPPRSSSRTHHGLG</sequence>
<keyword evidence="2" id="KW-1185">Reference proteome</keyword>
<evidence type="ECO:0000313" key="1">
    <source>
        <dbReference type="EnsemblPlants" id="AVESA.00010b.r2.3AG0407860.1.CDS.1"/>
    </source>
</evidence>
<name>A0ACD5VDN5_AVESA</name>
<dbReference type="EnsemblPlants" id="AVESA.00010b.r2.3AG0407860.1">
    <property type="protein sequence ID" value="AVESA.00010b.r2.3AG0407860.1.CDS.1"/>
    <property type="gene ID" value="AVESA.00010b.r2.3AG0407860"/>
</dbReference>
<reference evidence="1" key="1">
    <citation type="submission" date="2021-05" db="EMBL/GenBank/DDBJ databases">
        <authorList>
            <person name="Scholz U."/>
            <person name="Mascher M."/>
            <person name="Fiebig A."/>
        </authorList>
    </citation>
    <scope>NUCLEOTIDE SEQUENCE [LARGE SCALE GENOMIC DNA]</scope>
</reference>
<organism evidence="1 2">
    <name type="scientific">Avena sativa</name>
    <name type="common">Oat</name>
    <dbReference type="NCBI Taxonomy" id="4498"/>
    <lineage>
        <taxon>Eukaryota</taxon>
        <taxon>Viridiplantae</taxon>
        <taxon>Streptophyta</taxon>
        <taxon>Embryophyta</taxon>
        <taxon>Tracheophyta</taxon>
        <taxon>Spermatophyta</taxon>
        <taxon>Magnoliopsida</taxon>
        <taxon>Liliopsida</taxon>
        <taxon>Poales</taxon>
        <taxon>Poaceae</taxon>
        <taxon>BOP clade</taxon>
        <taxon>Pooideae</taxon>
        <taxon>Poodae</taxon>
        <taxon>Poeae</taxon>
        <taxon>Poeae Chloroplast Group 1 (Aveneae type)</taxon>
        <taxon>Aveninae</taxon>
        <taxon>Avena</taxon>
    </lineage>
</organism>
<protein>
    <submittedName>
        <fullName evidence="1">Uncharacterized protein</fullName>
    </submittedName>
</protein>
<reference evidence="1" key="2">
    <citation type="submission" date="2025-09" db="UniProtKB">
        <authorList>
            <consortium name="EnsemblPlants"/>
        </authorList>
    </citation>
    <scope>IDENTIFICATION</scope>
</reference>
<proteinExistence type="predicted"/>
<accession>A0ACD5VDN5</accession>
<dbReference type="Proteomes" id="UP001732700">
    <property type="component" value="Chromosome 3A"/>
</dbReference>
<evidence type="ECO:0000313" key="2">
    <source>
        <dbReference type="Proteomes" id="UP001732700"/>
    </source>
</evidence>